<keyword evidence="4" id="KW-0812">Transmembrane</keyword>
<dbReference type="InterPro" id="IPR011053">
    <property type="entry name" value="Single_hybrid_motif"/>
</dbReference>
<protein>
    <recommendedName>
        <fullName evidence="5">AprE-like beta-barrel domain-containing protein</fullName>
    </recommendedName>
</protein>
<gene>
    <name evidence="6" type="ORF">CRI94_07455</name>
</gene>
<dbReference type="OrthoDB" id="9810980at2"/>
<evidence type="ECO:0000256" key="1">
    <source>
        <dbReference type="ARBA" id="ARBA00004196"/>
    </source>
</evidence>
<dbReference type="SUPFAM" id="SSF51230">
    <property type="entry name" value="Single hybrid motif"/>
    <property type="match status" value="1"/>
</dbReference>
<evidence type="ECO:0000259" key="5">
    <source>
        <dbReference type="Pfam" id="PF26002"/>
    </source>
</evidence>
<keyword evidence="7" id="KW-1185">Reference proteome</keyword>
<feature type="transmembrane region" description="Helical" evidence="4">
    <location>
        <begin position="138"/>
        <end position="160"/>
    </location>
</feature>
<feature type="compositionally biased region" description="Basic and acidic residues" evidence="3">
    <location>
        <begin position="32"/>
        <end position="46"/>
    </location>
</feature>
<evidence type="ECO:0000256" key="4">
    <source>
        <dbReference type="SAM" id="Phobius"/>
    </source>
</evidence>
<dbReference type="Pfam" id="PF26002">
    <property type="entry name" value="Beta-barrel_AprE"/>
    <property type="match status" value="1"/>
</dbReference>
<keyword evidence="4" id="KW-0472">Membrane</keyword>
<comment type="caution">
    <text evidence="6">The sequence shown here is derived from an EMBL/GenBank/DDBJ whole genome shotgun (WGS) entry which is preliminary data.</text>
</comment>
<dbReference type="AlphaFoldDB" id="A0A2A8CZ06"/>
<organism evidence="6 7">
    <name type="scientific">Longibacter salinarum</name>
    <dbReference type="NCBI Taxonomy" id="1850348"/>
    <lineage>
        <taxon>Bacteria</taxon>
        <taxon>Pseudomonadati</taxon>
        <taxon>Rhodothermota</taxon>
        <taxon>Rhodothermia</taxon>
        <taxon>Rhodothermales</taxon>
        <taxon>Salisaetaceae</taxon>
        <taxon>Longibacter</taxon>
    </lineage>
</organism>
<evidence type="ECO:0000256" key="3">
    <source>
        <dbReference type="SAM" id="MobiDB-lite"/>
    </source>
</evidence>
<reference evidence="6 7" key="1">
    <citation type="submission" date="2017-10" db="EMBL/GenBank/DDBJ databases">
        <title>Draft genome of Longibacter Salinarum.</title>
        <authorList>
            <person name="Goh K.M."/>
            <person name="Shamsir M.S."/>
            <person name="Lim S.W."/>
        </authorList>
    </citation>
    <scope>NUCLEOTIDE SEQUENCE [LARGE SCALE GENOMIC DNA]</scope>
    <source>
        <strain evidence="6 7">KCTC 52045</strain>
    </source>
</reference>
<proteinExistence type="predicted"/>
<comment type="subcellular location">
    <subcellularLocation>
        <location evidence="1">Cell envelope</location>
    </subcellularLocation>
</comment>
<accession>A0A2A8CZ06</accession>
<keyword evidence="4" id="KW-1133">Transmembrane helix</keyword>
<dbReference type="PANTHER" id="PTHR32347">
    <property type="entry name" value="EFFLUX SYSTEM COMPONENT YKNX-RELATED"/>
    <property type="match status" value="1"/>
</dbReference>
<dbReference type="GO" id="GO:0030313">
    <property type="term" value="C:cell envelope"/>
    <property type="evidence" value="ECO:0007669"/>
    <property type="project" value="UniProtKB-SubCell"/>
</dbReference>
<dbReference type="InterPro" id="IPR050465">
    <property type="entry name" value="UPF0194_transport"/>
</dbReference>
<sequence length="369" mass="39610">MLFRRVIRFRGSGVGGAGRDENDPDQSTQQSDGKKNREGLGRSQHHEGEWCASGLSSKTLDGCGGFRSRWVDAVYRSHLSYRTCTFSACGDILIPITPVRHVVAKTEQKHNQGADRGSGLALPDIPGTDAGAHLARRAVSLAFAIFGVMVGAGVLVGLFVEIDITVDAPGTIEPAVVQAVRSPASGVLVDVRFAPGDTVTSGAILARLEPHDASEQRTTLRSSIHGVVRKPAMPGSTGQVVERGEAVAEVASIDRWRADLIVGERDVGTVQIGDEAKVDVIALQSEKKDLIRGTVTSISPEPTMIQSDTTAIADHGAERGYRVTVQLDTKEMAATSDRQLRDGYSVTGKIITRRGRILPLVWRYLRRSA</sequence>
<name>A0A2A8CZ06_9BACT</name>
<dbReference type="InterPro" id="IPR058982">
    <property type="entry name" value="Beta-barrel_AprE"/>
</dbReference>
<feature type="domain" description="AprE-like beta-barrel" evidence="5">
    <location>
        <begin position="262"/>
        <end position="352"/>
    </location>
</feature>
<evidence type="ECO:0000313" key="7">
    <source>
        <dbReference type="Proteomes" id="UP000220102"/>
    </source>
</evidence>
<dbReference type="Gene3D" id="2.40.30.170">
    <property type="match status" value="1"/>
</dbReference>
<dbReference type="EMBL" id="PDEQ01000003">
    <property type="protein sequence ID" value="PEN13886.1"/>
    <property type="molecule type" value="Genomic_DNA"/>
</dbReference>
<evidence type="ECO:0000313" key="6">
    <source>
        <dbReference type="EMBL" id="PEN13886.1"/>
    </source>
</evidence>
<dbReference type="Gene3D" id="2.40.50.100">
    <property type="match status" value="1"/>
</dbReference>
<feature type="region of interest" description="Disordered" evidence="3">
    <location>
        <begin position="13"/>
        <end position="46"/>
    </location>
</feature>
<evidence type="ECO:0000256" key="2">
    <source>
        <dbReference type="ARBA" id="ARBA00023054"/>
    </source>
</evidence>
<keyword evidence="2" id="KW-0175">Coiled coil</keyword>
<dbReference type="Proteomes" id="UP000220102">
    <property type="component" value="Unassembled WGS sequence"/>
</dbReference>